<dbReference type="InterPro" id="IPR036875">
    <property type="entry name" value="Znf_CCHC_sf"/>
</dbReference>
<evidence type="ECO:0000313" key="5">
    <source>
        <dbReference type="Proteomes" id="UP000187609"/>
    </source>
</evidence>
<dbReference type="PROSITE" id="PS50158">
    <property type="entry name" value="ZF_CCHC"/>
    <property type="match status" value="1"/>
</dbReference>
<evidence type="ECO:0000256" key="2">
    <source>
        <dbReference type="SAM" id="MobiDB-lite"/>
    </source>
</evidence>
<dbReference type="GO" id="GO:0003676">
    <property type="term" value="F:nucleic acid binding"/>
    <property type="evidence" value="ECO:0007669"/>
    <property type="project" value="InterPro"/>
</dbReference>
<dbReference type="Pfam" id="PF14223">
    <property type="entry name" value="Retrotran_gag_2"/>
    <property type="match status" value="1"/>
</dbReference>
<name>A0A1J6I9I5_NICAT</name>
<dbReference type="EMBL" id="MJEQ01037189">
    <property type="protein sequence ID" value="OIT01100.1"/>
    <property type="molecule type" value="Genomic_DNA"/>
</dbReference>
<protein>
    <submittedName>
        <fullName evidence="4">Retrovirus-related pol polyprotein from transposon tnt 1-94</fullName>
    </submittedName>
</protein>
<dbReference type="SMART" id="SM00343">
    <property type="entry name" value="ZnF_C2HC"/>
    <property type="match status" value="1"/>
</dbReference>
<reference evidence="4" key="1">
    <citation type="submission" date="2016-11" db="EMBL/GenBank/DDBJ databases">
        <title>The genome of Nicotiana attenuata.</title>
        <authorList>
            <person name="Xu S."/>
            <person name="Brockmoeller T."/>
            <person name="Gaquerel E."/>
            <person name="Navarro A."/>
            <person name="Kuhl H."/>
            <person name="Gase K."/>
            <person name="Ling Z."/>
            <person name="Zhou W."/>
            <person name="Kreitzer C."/>
            <person name="Stanke M."/>
            <person name="Tang H."/>
            <person name="Lyons E."/>
            <person name="Pandey P."/>
            <person name="Pandey S.P."/>
            <person name="Timmermann B."/>
            <person name="Baldwin I.T."/>
        </authorList>
    </citation>
    <scope>NUCLEOTIDE SEQUENCE [LARGE SCALE GENOMIC DNA]</scope>
    <source>
        <strain evidence="4">UT</strain>
    </source>
</reference>
<dbReference type="AlphaFoldDB" id="A0A1J6I9I5"/>
<dbReference type="Proteomes" id="UP000187609">
    <property type="component" value="Unassembled WGS sequence"/>
</dbReference>
<keyword evidence="1" id="KW-0479">Metal-binding</keyword>
<keyword evidence="1" id="KW-0862">Zinc</keyword>
<dbReference type="Gene3D" id="4.10.60.10">
    <property type="entry name" value="Zinc finger, CCHC-type"/>
    <property type="match status" value="1"/>
</dbReference>
<feature type="domain" description="CCHC-type" evidence="3">
    <location>
        <begin position="379"/>
        <end position="395"/>
    </location>
</feature>
<feature type="region of interest" description="Disordered" evidence="2">
    <location>
        <begin position="1"/>
        <end position="55"/>
    </location>
</feature>
<dbReference type="GO" id="GO:0008270">
    <property type="term" value="F:zinc ion binding"/>
    <property type="evidence" value="ECO:0007669"/>
    <property type="project" value="UniProtKB-KW"/>
</dbReference>
<feature type="compositionally biased region" description="Polar residues" evidence="2">
    <location>
        <begin position="39"/>
        <end position="55"/>
    </location>
</feature>
<dbReference type="Pfam" id="PF00098">
    <property type="entry name" value="zf-CCHC"/>
    <property type="match status" value="1"/>
</dbReference>
<gene>
    <name evidence="4" type="primary">POLX_27</name>
    <name evidence="4" type="ORF">A4A49_04587</name>
</gene>
<dbReference type="Gramene" id="OIT01100">
    <property type="protein sequence ID" value="OIT01100"/>
    <property type="gene ID" value="A4A49_04587"/>
</dbReference>
<dbReference type="PANTHER" id="PTHR35317:SF18">
    <property type="entry name" value="RNA-DIRECTED DNA POLYMERASE"/>
    <property type="match status" value="1"/>
</dbReference>
<proteinExistence type="predicted"/>
<evidence type="ECO:0000313" key="4">
    <source>
        <dbReference type="EMBL" id="OIT01100.1"/>
    </source>
</evidence>
<dbReference type="OMA" id="CRHAILG"/>
<comment type="caution">
    <text evidence="4">The sequence shown here is derived from an EMBL/GenBank/DDBJ whole genome shotgun (WGS) entry which is preliminary data.</text>
</comment>
<sequence length="405" mass="45386">MASAQYNAGESHGRAQANTEQWVDSGKSIANSAVDKAENATQRASETAEQNKDQNSGLLQQTGEQMIHMAQGAIDGVKNTLGMGSDKKPYVNAASVEAGEGSGNPFQGHVLTEEQYEQLIDMASKSIITDLNKGDKLNGENYDIWSRKMWYVLEEQDALESINHVMSHPEEGNTAQHRRDLETYNVWKKKDSTARGIIVSSVADDLIHECEQYPTAQAMWAHLREAYGGTTVTRLRQLTIKFDTYKKHYDHGVKQHLRVMSNMIAQLKSAGHVLSDEQQVQAVIRSFPNNWEHLKVNLTYNDSIKTFAHVARHVELEDERLGVAKAVPNAFVAESSGTKRSSFKRKRNWKNDGKGKETGVGPSKKGKRFYKKKDKSKMKCYNCQVPGHFARECTEPKKTQGPPTM</sequence>
<dbReference type="InterPro" id="IPR001878">
    <property type="entry name" value="Znf_CCHC"/>
</dbReference>
<dbReference type="SUPFAM" id="SSF57756">
    <property type="entry name" value="Retrovirus zinc finger-like domains"/>
    <property type="match status" value="1"/>
</dbReference>
<evidence type="ECO:0000256" key="1">
    <source>
        <dbReference type="PROSITE-ProRule" id="PRU00047"/>
    </source>
</evidence>
<feature type="compositionally biased region" description="Basic residues" evidence="2">
    <location>
        <begin position="364"/>
        <end position="377"/>
    </location>
</feature>
<organism evidence="4 5">
    <name type="scientific">Nicotiana attenuata</name>
    <name type="common">Coyote tobacco</name>
    <dbReference type="NCBI Taxonomy" id="49451"/>
    <lineage>
        <taxon>Eukaryota</taxon>
        <taxon>Viridiplantae</taxon>
        <taxon>Streptophyta</taxon>
        <taxon>Embryophyta</taxon>
        <taxon>Tracheophyta</taxon>
        <taxon>Spermatophyta</taxon>
        <taxon>Magnoliopsida</taxon>
        <taxon>eudicotyledons</taxon>
        <taxon>Gunneridae</taxon>
        <taxon>Pentapetalae</taxon>
        <taxon>asterids</taxon>
        <taxon>lamiids</taxon>
        <taxon>Solanales</taxon>
        <taxon>Solanaceae</taxon>
        <taxon>Nicotianoideae</taxon>
        <taxon>Nicotianeae</taxon>
        <taxon>Nicotiana</taxon>
    </lineage>
</organism>
<keyword evidence="5" id="KW-1185">Reference proteome</keyword>
<keyword evidence="1" id="KW-0863">Zinc-finger</keyword>
<feature type="region of interest" description="Disordered" evidence="2">
    <location>
        <begin position="335"/>
        <end position="377"/>
    </location>
</feature>
<dbReference type="PANTHER" id="PTHR35317">
    <property type="entry name" value="OS04G0629600 PROTEIN"/>
    <property type="match status" value="1"/>
</dbReference>
<evidence type="ECO:0000259" key="3">
    <source>
        <dbReference type="PROSITE" id="PS50158"/>
    </source>
</evidence>
<accession>A0A1J6I9I5</accession>